<proteinExistence type="predicted"/>
<reference evidence="2 3" key="1">
    <citation type="submission" date="2014-06" db="EMBL/GenBank/DDBJ databases">
        <title>Whole Genome Sequences of Three Symbiotic Endozoicomonas Bacteria.</title>
        <authorList>
            <person name="Neave M.J."/>
            <person name="Apprill A."/>
            <person name="Voolstra C.R."/>
        </authorList>
    </citation>
    <scope>NUCLEOTIDE SEQUENCE [LARGE SCALE GENOMIC DNA]</scope>
    <source>
        <strain evidence="2 3">DSM 22380</strain>
    </source>
</reference>
<organism evidence="2 3">
    <name type="scientific">Endozoicomonas elysicola</name>
    <dbReference type="NCBI Taxonomy" id="305900"/>
    <lineage>
        <taxon>Bacteria</taxon>
        <taxon>Pseudomonadati</taxon>
        <taxon>Pseudomonadota</taxon>
        <taxon>Gammaproteobacteria</taxon>
        <taxon>Oceanospirillales</taxon>
        <taxon>Endozoicomonadaceae</taxon>
        <taxon>Endozoicomonas</taxon>
    </lineage>
</organism>
<gene>
    <name evidence="2" type="ORF">GV64_10720</name>
</gene>
<protein>
    <submittedName>
        <fullName evidence="2">Uncharacterized protein</fullName>
    </submittedName>
</protein>
<feature type="region of interest" description="Disordered" evidence="1">
    <location>
        <begin position="60"/>
        <end position="92"/>
    </location>
</feature>
<keyword evidence="3" id="KW-1185">Reference proteome</keyword>
<evidence type="ECO:0000313" key="3">
    <source>
        <dbReference type="Proteomes" id="UP000027997"/>
    </source>
</evidence>
<dbReference type="AlphaFoldDB" id="A0A081KAH7"/>
<dbReference type="STRING" id="305900.GV64_10720"/>
<feature type="compositionally biased region" description="Basic and acidic residues" evidence="1">
    <location>
        <begin position="79"/>
        <end position="91"/>
    </location>
</feature>
<sequence length="104" mass="12221">MITNDLLLKSFVRDLAQIFYKLPRISRTTTRMWELGRRRMPKPRTLSLYGILQRSTVPAGHKYQGVRSTEQSSHKAAKDRREREHVDEISRPDLLCAQKSNKRV</sequence>
<evidence type="ECO:0000313" key="2">
    <source>
        <dbReference type="EMBL" id="KEI71153.1"/>
    </source>
</evidence>
<name>A0A081KAH7_9GAMM</name>
<comment type="caution">
    <text evidence="2">The sequence shown here is derived from an EMBL/GenBank/DDBJ whole genome shotgun (WGS) entry which is preliminary data.</text>
</comment>
<evidence type="ECO:0000256" key="1">
    <source>
        <dbReference type="SAM" id="MobiDB-lite"/>
    </source>
</evidence>
<dbReference type="Proteomes" id="UP000027997">
    <property type="component" value="Unassembled WGS sequence"/>
</dbReference>
<accession>A0A081KAH7</accession>
<dbReference type="EMBL" id="JOJP01000001">
    <property type="protein sequence ID" value="KEI71153.1"/>
    <property type="molecule type" value="Genomic_DNA"/>
</dbReference>